<dbReference type="CDD" id="cd03185">
    <property type="entry name" value="GST_C_Tau"/>
    <property type="match status" value="1"/>
</dbReference>
<comment type="similarity">
    <text evidence="4">Belongs to the GST superfamily. Tau family.</text>
</comment>
<dbReference type="FunFam" id="1.20.1050.10:FF:000016">
    <property type="entry name" value="Glutathione S-transferase U9"/>
    <property type="match status" value="1"/>
</dbReference>
<organism evidence="8">
    <name type="scientific">Daucus carota subsp. sativus</name>
    <name type="common">Carrot</name>
    <dbReference type="NCBI Taxonomy" id="79200"/>
    <lineage>
        <taxon>Eukaryota</taxon>
        <taxon>Viridiplantae</taxon>
        <taxon>Streptophyta</taxon>
        <taxon>Embryophyta</taxon>
        <taxon>Tracheophyta</taxon>
        <taxon>Spermatophyta</taxon>
        <taxon>Magnoliopsida</taxon>
        <taxon>eudicotyledons</taxon>
        <taxon>Gunneridae</taxon>
        <taxon>Pentapetalae</taxon>
        <taxon>asterids</taxon>
        <taxon>campanulids</taxon>
        <taxon>Apiales</taxon>
        <taxon>Apiaceae</taxon>
        <taxon>Apioideae</taxon>
        <taxon>Scandiceae</taxon>
        <taxon>Daucinae</taxon>
        <taxon>Daucus</taxon>
        <taxon>Daucus sect. Daucus</taxon>
    </lineage>
</organism>
<evidence type="ECO:0000259" key="6">
    <source>
        <dbReference type="PROSITE" id="PS50404"/>
    </source>
</evidence>
<keyword evidence="3" id="KW-0808">Transferase</keyword>
<keyword evidence="10" id="KW-1185">Reference proteome</keyword>
<dbReference type="KEGG" id="dcr:108207984"/>
<dbReference type="SFLD" id="SFLDS00019">
    <property type="entry name" value="Glutathione_Transferase_(cytos"/>
    <property type="match status" value="1"/>
</dbReference>
<dbReference type="InterPro" id="IPR004045">
    <property type="entry name" value="Glutathione_S-Trfase_N"/>
</dbReference>
<evidence type="ECO:0000256" key="5">
    <source>
        <dbReference type="ARBA" id="ARBA00047960"/>
    </source>
</evidence>
<dbReference type="CDD" id="cd03058">
    <property type="entry name" value="GST_N_Tau"/>
    <property type="match status" value="1"/>
</dbReference>
<dbReference type="InterPro" id="IPR004046">
    <property type="entry name" value="GST_C"/>
</dbReference>
<dbReference type="PANTHER" id="PTHR11260">
    <property type="entry name" value="GLUTATHIONE S-TRANSFERASE, GST, SUPERFAMILY, GST DOMAIN CONTAINING"/>
    <property type="match status" value="1"/>
</dbReference>
<dbReference type="GO" id="GO:0009407">
    <property type="term" value="P:toxin catabolic process"/>
    <property type="evidence" value="ECO:0007669"/>
    <property type="project" value="UniProtKB-ARBA"/>
</dbReference>
<evidence type="ECO:0000256" key="3">
    <source>
        <dbReference type="ARBA" id="ARBA00022679"/>
    </source>
</evidence>
<reference evidence="9" key="2">
    <citation type="submission" date="2022-03" db="EMBL/GenBank/DDBJ databases">
        <title>Draft title - Genomic analysis of global carrot germplasm unveils the trajectory of domestication and the origin of high carotenoid orange carrot.</title>
        <authorList>
            <person name="Iorizzo M."/>
            <person name="Ellison S."/>
            <person name="Senalik D."/>
            <person name="Macko-Podgorni A."/>
            <person name="Grzebelus D."/>
            <person name="Bostan H."/>
            <person name="Rolling W."/>
            <person name="Curaba J."/>
            <person name="Simon P."/>
        </authorList>
    </citation>
    <scope>NUCLEOTIDE SEQUENCE</scope>
    <source>
        <tissue evidence="9">Leaf</tissue>
    </source>
</reference>
<evidence type="ECO:0000313" key="8">
    <source>
        <dbReference type="EMBL" id="KZN06286.1"/>
    </source>
</evidence>
<dbReference type="Gramene" id="KZN06286">
    <property type="protein sequence ID" value="KZN06286"/>
    <property type="gene ID" value="DCAR_007123"/>
</dbReference>
<dbReference type="InterPro" id="IPR036282">
    <property type="entry name" value="Glutathione-S-Trfase_C_sf"/>
</dbReference>
<sequence length="222" mass="24670">MAGVKLLGFWASPYANRVQIALNLKSISYEYIEQNLRSKSQLLLESNPVHKKVPVLIHGDNPVSESLVILEYIDEVWTQGPSILPSDPHDRAVARFWAAYITDKWYPLISEYRLAEGAEAKAAVKEKILEGVVLLEEAFVTCSQGKGYFGGENIGYIDLVLGSLLGWLRARGETQGITFLDKTKGPELSAWADRFSSHSAVTGVLPTSEKVIEFIKSFTRPN</sequence>
<accession>A0A166EA23</accession>
<dbReference type="InterPro" id="IPR040079">
    <property type="entry name" value="Glutathione_S-Trfase"/>
</dbReference>
<evidence type="ECO:0000259" key="7">
    <source>
        <dbReference type="PROSITE" id="PS50405"/>
    </source>
</evidence>
<name>A0A166EA23_DAUCS</name>
<dbReference type="OrthoDB" id="4951845at2759"/>
<dbReference type="FunFam" id="3.40.30.10:FF:000044">
    <property type="entry name" value="Glutathione S-transferase GSTU6"/>
    <property type="match status" value="1"/>
</dbReference>
<dbReference type="SUPFAM" id="SSF52833">
    <property type="entry name" value="Thioredoxin-like"/>
    <property type="match status" value="1"/>
</dbReference>
<evidence type="ECO:0000256" key="4">
    <source>
        <dbReference type="ARBA" id="ARBA00025743"/>
    </source>
</evidence>
<gene>
    <name evidence="8" type="ORF">DCAR_007123</name>
    <name evidence="9" type="ORF">DCAR_0208042</name>
</gene>
<feature type="domain" description="GST N-terminal" evidence="6">
    <location>
        <begin position="2"/>
        <end position="81"/>
    </location>
</feature>
<protein>
    <recommendedName>
        <fullName evidence="1">glutathione transferase</fullName>
        <ecNumber evidence="1">2.5.1.18</ecNumber>
    </recommendedName>
</protein>
<dbReference type="PANTHER" id="PTHR11260:SF571">
    <property type="entry name" value="GLUTATHIONE TRANSFERASE"/>
    <property type="match status" value="1"/>
</dbReference>
<evidence type="ECO:0000256" key="1">
    <source>
        <dbReference type="ARBA" id="ARBA00012452"/>
    </source>
</evidence>
<dbReference type="Proteomes" id="UP000077755">
    <property type="component" value="Chromosome 2"/>
</dbReference>
<dbReference type="SFLD" id="SFLDG00358">
    <property type="entry name" value="Main_(cytGST)"/>
    <property type="match status" value="1"/>
</dbReference>
<evidence type="ECO:0000313" key="10">
    <source>
        <dbReference type="Proteomes" id="UP000077755"/>
    </source>
</evidence>
<dbReference type="GO" id="GO:0005737">
    <property type="term" value="C:cytoplasm"/>
    <property type="evidence" value="ECO:0007669"/>
    <property type="project" value="TreeGrafter"/>
</dbReference>
<dbReference type="STRING" id="79200.A0A166EA23"/>
<dbReference type="AlphaFoldDB" id="A0A166EA23"/>
<feature type="domain" description="GST C-terminal" evidence="7">
    <location>
        <begin position="87"/>
        <end position="214"/>
    </location>
</feature>
<dbReference type="GO" id="GO:0006749">
    <property type="term" value="P:glutathione metabolic process"/>
    <property type="evidence" value="ECO:0007669"/>
    <property type="project" value="InterPro"/>
</dbReference>
<dbReference type="EMBL" id="LNRQ01000002">
    <property type="protein sequence ID" value="KZN06286.1"/>
    <property type="molecule type" value="Genomic_DNA"/>
</dbReference>
<evidence type="ECO:0000313" key="9">
    <source>
        <dbReference type="EMBL" id="WOG88807.1"/>
    </source>
</evidence>
<dbReference type="Gene3D" id="3.40.30.10">
    <property type="entry name" value="Glutaredoxin"/>
    <property type="match status" value="1"/>
</dbReference>
<dbReference type="InterPro" id="IPR036249">
    <property type="entry name" value="Thioredoxin-like_sf"/>
</dbReference>
<dbReference type="SUPFAM" id="SSF47616">
    <property type="entry name" value="GST C-terminal domain-like"/>
    <property type="match status" value="1"/>
</dbReference>
<dbReference type="PROSITE" id="PS50405">
    <property type="entry name" value="GST_CTER"/>
    <property type="match status" value="1"/>
</dbReference>
<dbReference type="Gene3D" id="1.20.1050.10">
    <property type="match status" value="1"/>
</dbReference>
<evidence type="ECO:0000256" key="2">
    <source>
        <dbReference type="ARBA" id="ARBA00022575"/>
    </source>
</evidence>
<proteinExistence type="inferred from homology"/>
<dbReference type="OMA" id="IWSHEAF"/>
<dbReference type="EC" id="2.5.1.18" evidence="1"/>
<dbReference type="Pfam" id="PF02798">
    <property type="entry name" value="GST_N"/>
    <property type="match status" value="1"/>
</dbReference>
<comment type="catalytic activity">
    <reaction evidence="5">
        <text>RX + glutathione = an S-substituted glutathione + a halide anion + H(+)</text>
        <dbReference type="Rhea" id="RHEA:16437"/>
        <dbReference type="ChEBI" id="CHEBI:15378"/>
        <dbReference type="ChEBI" id="CHEBI:16042"/>
        <dbReference type="ChEBI" id="CHEBI:17792"/>
        <dbReference type="ChEBI" id="CHEBI:57925"/>
        <dbReference type="ChEBI" id="CHEBI:90779"/>
        <dbReference type="EC" id="2.5.1.18"/>
    </reaction>
</comment>
<dbReference type="PROSITE" id="PS50404">
    <property type="entry name" value="GST_NTER"/>
    <property type="match status" value="1"/>
</dbReference>
<reference evidence="8" key="1">
    <citation type="journal article" date="2016" name="Nat. Genet.">
        <title>A high-quality carrot genome assembly provides new insights into carotenoid accumulation and asterid genome evolution.</title>
        <authorList>
            <person name="Iorizzo M."/>
            <person name="Ellison S."/>
            <person name="Senalik D."/>
            <person name="Zeng P."/>
            <person name="Satapoomin P."/>
            <person name="Huang J."/>
            <person name="Bowman M."/>
            <person name="Iovene M."/>
            <person name="Sanseverino W."/>
            <person name="Cavagnaro P."/>
            <person name="Yildiz M."/>
            <person name="Macko-Podgorni A."/>
            <person name="Moranska E."/>
            <person name="Grzebelus E."/>
            <person name="Grzebelus D."/>
            <person name="Ashrafi H."/>
            <person name="Zheng Z."/>
            <person name="Cheng S."/>
            <person name="Spooner D."/>
            <person name="Van Deynze A."/>
            <person name="Simon P."/>
        </authorList>
    </citation>
    <scope>NUCLEOTIDE SEQUENCE [LARGE SCALE GENOMIC DNA]</scope>
    <source>
        <tissue evidence="8">Leaf</tissue>
    </source>
</reference>
<dbReference type="InterPro" id="IPR010987">
    <property type="entry name" value="Glutathione-S-Trfase_C-like"/>
</dbReference>
<dbReference type="SFLD" id="SFLDG01152">
    <property type="entry name" value="Main.3:_Omega-_and_Tau-like"/>
    <property type="match status" value="1"/>
</dbReference>
<dbReference type="InterPro" id="IPR045073">
    <property type="entry name" value="Omega/Tau-like"/>
</dbReference>
<keyword evidence="2" id="KW-0216">Detoxification</keyword>
<dbReference type="EMBL" id="CP093344">
    <property type="protein sequence ID" value="WOG88807.1"/>
    <property type="molecule type" value="Genomic_DNA"/>
</dbReference>
<dbReference type="Pfam" id="PF00043">
    <property type="entry name" value="GST_C"/>
    <property type="match status" value="1"/>
</dbReference>
<dbReference type="GO" id="GO:0004364">
    <property type="term" value="F:glutathione transferase activity"/>
    <property type="evidence" value="ECO:0007669"/>
    <property type="project" value="UniProtKB-EC"/>
</dbReference>
<dbReference type="InterPro" id="IPR045074">
    <property type="entry name" value="GST_C_Tau"/>
</dbReference>